<evidence type="ECO:0000313" key="2">
    <source>
        <dbReference type="EMBL" id="OGM98083.1"/>
    </source>
</evidence>
<dbReference type="Gene3D" id="3.40.140.10">
    <property type="entry name" value="Cytidine Deaminase, domain 2"/>
    <property type="match status" value="1"/>
</dbReference>
<name>A0A1F8EBA3_9BACT</name>
<sequence length="63" mass="6859">MFAEVLRPILSGADFYVTVFPCPDCTKLIAFSGVKRLFFKGGHASLDGVDILKAKGVEIIKVE</sequence>
<comment type="caution">
    <text evidence="2">The sequence shown here is derived from an EMBL/GenBank/DDBJ whole genome shotgun (WGS) entry which is preliminary data.</text>
</comment>
<dbReference type="AlphaFoldDB" id="A0A1F8EBA3"/>
<gene>
    <name evidence="2" type="ORF">A2735_00010</name>
</gene>
<dbReference type="EMBL" id="MGJA01000003">
    <property type="protein sequence ID" value="OGM98083.1"/>
    <property type="molecule type" value="Genomic_DNA"/>
</dbReference>
<dbReference type="InterPro" id="IPR016193">
    <property type="entry name" value="Cytidine_deaminase-like"/>
</dbReference>
<dbReference type="GO" id="GO:0003824">
    <property type="term" value="F:catalytic activity"/>
    <property type="evidence" value="ECO:0007669"/>
    <property type="project" value="InterPro"/>
</dbReference>
<dbReference type="InterPro" id="IPR002125">
    <property type="entry name" value="CMP_dCMP_dom"/>
</dbReference>
<feature type="domain" description="CMP/dCMP-type deaminase" evidence="1">
    <location>
        <begin position="10"/>
        <end position="39"/>
    </location>
</feature>
<organism evidence="2 3">
    <name type="scientific">Candidatus Yanofskybacteria bacterium RIFCSPHIGHO2_01_FULL_41_21</name>
    <dbReference type="NCBI Taxonomy" id="1802660"/>
    <lineage>
        <taxon>Bacteria</taxon>
        <taxon>Candidatus Yanofskyibacteriota</taxon>
    </lineage>
</organism>
<dbReference type="STRING" id="1802660.A2735_00010"/>
<protein>
    <recommendedName>
        <fullName evidence="1">CMP/dCMP-type deaminase domain-containing protein</fullName>
    </recommendedName>
</protein>
<dbReference type="SUPFAM" id="SSF53927">
    <property type="entry name" value="Cytidine deaminase-like"/>
    <property type="match status" value="1"/>
</dbReference>
<dbReference type="Pfam" id="PF00383">
    <property type="entry name" value="dCMP_cyt_deam_1"/>
    <property type="match status" value="1"/>
</dbReference>
<evidence type="ECO:0000313" key="3">
    <source>
        <dbReference type="Proteomes" id="UP000178520"/>
    </source>
</evidence>
<accession>A0A1F8EBA3</accession>
<reference evidence="2 3" key="1">
    <citation type="journal article" date="2016" name="Nat. Commun.">
        <title>Thousands of microbial genomes shed light on interconnected biogeochemical processes in an aquifer system.</title>
        <authorList>
            <person name="Anantharaman K."/>
            <person name="Brown C.T."/>
            <person name="Hug L.A."/>
            <person name="Sharon I."/>
            <person name="Castelle C.J."/>
            <person name="Probst A.J."/>
            <person name="Thomas B.C."/>
            <person name="Singh A."/>
            <person name="Wilkins M.J."/>
            <person name="Karaoz U."/>
            <person name="Brodie E.L."/>
            <person name="Williams K.H."/>
            <person name="Hubbard S.S."/>
            <person name="Banfield J.F."/>
        </authorList>
    </citation>
    <scope>NUCLEOTIDE SEQUENCE [LARGE SCALE GENOMIC DNA]</scope>
</reference>
<evidence type="ECO:0000259" key="1">
    <source>
        <dbReference type="Pfam" id="PF00383"/>
    </source>
</evidence>
<proteinExistence type="predicted"/>
<dbReference type="Proteomes" id="UP000178520">
    <property type="component" value="Unassembled WGS sequence"/>
</dbReference>